<reference evidence="4" key="4">
    <citation type="submission" date="2020-05" db="EMBL/GenBank/DDBJ databases">
        <title>Complete genome sequence of Bradyrhizobium diazoefficiens XF3 isolated from soybean nodule.</title>
        <authorList>
            <person name="Noda R."/>
            <person name="Kakizaki K."/>
            <person name="Minamisawa K."/>
        </authorList>
    </citation>
    <scope>NUCLEOTIDE SEQUENCE</scope>
    <source>
        <strain evidence="4">XF3</strain>
    </source>
</reference>
<reference evidence="10" key="2">
    <citation type="submission" date="2020-05" db="EMBL/GenBank/DDBJ databases">
        <title>Complete genome sequence of Bradyrhizobium diazoefficiens XF10 isolated from soybean nodule.</title>
        <authorList>
            <person name="Noda R."/>
            <person name="Kakizaki K."/>
            <person name="Minamisawa K."/>
        </authorList>
    </citation>
    <scope>NUCLEOTIDE SEQUENCE</scope>
    <source>
        <strain evidence="10">XF10</strain>
    </source>
</reference>
<keyword evidence="1" id="KW-0732">Signal</keyword>
<evidence type="ECO:0000313" key="5">
    <source>
        <dbReference type="EMBL" id="BCE47724.1"/>
    </source>
</evidence>
<proteinExistence type="predicted"/>
<reference evidence="5" key="5">
    <citation type="submission" date="2020-05" db="EMBL/GenBank/DDBJ databases">
        <title>Complete genome sequence of Bradyrhizobium diazoefficiens XF4 isolated from soybean nodule.</title>
        <authorList>
            <person name="Noda R."/>
            <person name="Kakizaki K."/>
            <person name="Minamisawa K."/>
        </authorList>
    </citation>
    <scope>NUCLEOTIDE SEQUENCE</scope>
    <source>
        <strain evidence="5">XF4</strain>
    </source>
</reference>
<feature type="signal peptide" evidence="1">
    <location>
        <begin position="1"/>
        <end position="21"/>
    </location>
</feature>
<protein>
    <submittedName>
        <fullName evidence="8">Uncharacterized protein</fullName>
    </submittedName>
</protein>
<reference evidence="3" key="3">
    <citation type="submission" date="2020-05" db="EMBL/GenBank/DDBJ databases">
        <title>Complete genome sequence of Bradyrhizobium diazoefficiens XF2 isolated from soybean nodule.</title>
        <authorList>
            <person name="Noda R."/>
            <person name="Kakizaki K."/>
            <person name="Minamisawa K."/>
        </authorList>
    </citation>
    <scope>NUCLEOTIDE SEQUENCE</scope>
    <source>
        <strain evidence="3">XF2</strain>
    </source>
</reference>
<evidence type="ECO:0000313" key="3">
    <source>
        <dbReference type="EMBL" id="BCE30292.1"/>
    </source>
</evidence>
<dbReference type="EMBL" id="AP023093">
    <property type="protein sequence ID" value="BCE39034.1"/>
    <property type="molecule type" value="Genomic_DNA"/>
</dbReference>
<reference evidence="6" key="6">
    <citation type="submission" date="2020-05" db="EMBL/GenBank/DDBJ databases">
        <title>Complete genome sequence of Bradyrhizobium diazoefficiens XF5 isolated from soybean nodule.</title>
        <authorList>
            <person name="Noda R."/>
            <person name="Kakizaki K."/>
            <person name="Minamisawa K."/>
        </authorList>
    </citation>
    <scope>NUCLEOTIDE SEQUENCE</scope>
    <source>
        <strain evidence="6">XF5</strain>
    </source>
</reference>
<sequence>MFIRAAILALAILGSVSSAMAQFPGSPSGGCPHGYDFNYSNGRCYPNEYKAPGTYARPQPDYQGYRAYGYGSCPDGYDFNYDNGRCYPNWRRAPGRYRY</sequence>
<evidence type="ECO:0000313" key="6">
    <source>
        <dbReference type="EMBL" id="BCE56612.1"/>
    </source>
</evidence>
<accession>A0A810BBB4</accession>
<evidence type="ECO:0000256" key="1">
    <source>
        <dbReference type="SAM" id="SignalP"/>
    </source>
</evidence>
<organism evidence="8">
    <name type="scientific">Bradyrhizobium diazoefficiens</name>
    <dbReference type="NCBI Taxonomy" id="1355477"/>
    <lineage>
        <taxon>Bacteria</taxon>
        <taxon>Pseudomonadati</taxon>
        <taxon>Pseudomonadota</taxon>
        <taxon>Alphaproteobacteria</taxon>
        <taxon>Hyphomicrobiales</taxon>
        <taxon>Nitrobacteraceae</taxon>
        <taxon>Bradyrhizobium</taxon>
    </lineage>
</organism>
<dbReference type="EMBL" id="AP023091">
    <property type="protein sequence ID" value="BCE21477.1"/>
    <property type="molecule type" value="Genomic_DNA"/>
</dbReference>
<evidence type="ECO:0000313" key="9">
    <source>
        <dbReference type="EMBL" id="BCE85034.1"/>
    </source>
</evidence>
<gene>
    <name evidence="10" type="ORF">XF10B_40420</name>
    <name evidence="2" type="ORF">XF1B_41580</name>
    <name evidence="3" type="ORF">XF2B_40610</name>
    <name evidence="4" type="ORF">XF3B_40650</name>
    <name evidence="5" type="ORF">XF4B_40730</name>
    <name evidence="6" type="ORF">XF5B_41240</name>
    <name evidence="7" type="ORF">XF6B_40810</name>
    <name evidence="8" type="ORF">XF8B_40170</name>
    <name evidence="9" type="ORF">XF9B_64550</name>
</gene>
<reference evidence="7" key="7">
    <citation type="submission" date="2020-05" db="EMBL/GenBank/DDBJ databases">
        <title>Complete genome sequence of Bradyrhizobium diazoefficiens XF6 isolated from soybean nodule.</title>
        <authorList>
            <person name="Noda R."/>
            <person name="Kakizaki K."/>
            <person name="Minamisawa K."/>
        </authorList>
    </citation>
    <scope>NUCLEOTIDE SEQUENCE</scope>
    <source>
        <strain evidence="7">XF6</strain>
    </source>
</reference>
<dbReference type="EMBL" id="AP023099">
    <property type="protein sequence ID" value="BCE91244.1"/>
    <property type="molecule type" value="Genomic_DNA"/>
</dbReference>
<evidence type="ECO:0000313" key="10">
    <source>
        <dbReference type="EMBL" id="BCE91244.1"/>
    </source>
</evidence>
<evidence type="ECO:0000313" key="4">
    <source>
        <dbReference type="EMBL" id="BCE39034.1"/>
    </source>
</evidence>
<reference evidence="9" key="9">
    <citation type="submission" date="2020-05" db="EMBL/GenBank/DDBJ databases">
        <title>Complete genome sequence of Bradyrhizobium diazoefficiens XF9 isolated from soybean nodule.</title>
        <authorList>
            <person name="Noda R."/>
            <person name="Kakizaki K."/>
            <person name="Minamisawa K."/>
        </authorList>
    </citation>
    <scope>NUCLEOTIDE SEQUENCE</scope>
    <source>
        <strain evidence="9">XF9</strain>
    </source>
</reference>
<reference evidence="2" key="1">
    <citation type="submission" date="2020-05" db="EMBL/GenBank/DDBJ databases">
        <title>Complete genome sequence of Bradyrhizobium diazoefficiens XF1 isolated from soybean nodule.</title>
        <authorList>
            <person name="Noda R."/>
            <person name="Kakizaki K."/>
            <person name="Minamisawa K."/>
        </authorList>
    </citation>
    <scope>NUCLEOTIDE SEQUENCE</scope>
    <source>
        <strain evidence="2">XF1</strain>
    </source>
</reference>
<dbReference type="EMBL" id="AP023094">
    <property type="protein sequence ID" value="BCE47724.1"/>
    <property type="molecule type" value="Genomic_DNA"/>
</dbReference>
<dbReference type="EMBL" id="AP023098">
    <property type="protein sequence ID" value="BCE85034.1"/>
    <property type="molecule type" value="Genomic_DNA"/>
</dbReference>
<name>A0A810BBB4_9BRAD</name>
<reference evidence="8" key="8">
    <citation type="submission" date="2020-05" db="EMBL/GenBank/DDBJ databases">
        <title>Complete genome sequence of Bradyrhizobium diazoefficiens XF8 isolated from soybean nodule.</title>
        <authorList>
            <person name="Noda R."/>
            <person name="Kakizaki K."/>
            <person name="Minamisawa K."/>
        </authorList>
    </citation>
    <scope>NUCLEOTIDE SEQUENCE</scope>
    <source>
        <strain evidence="8">XF8</strain>
    </source>
</reference>
<dbReference type="EMBL" id="AP023095">
    <property type="protein sequence ID" value="BCE56612.1"/>
    <property type="molecule type" value="Genomic_DNA"/>
</dbReference>
<dbReference type="EMBL" id="AP023092">
    <property type="protein sequence ID" value="BCE30292.1"/>
    <property type="molecule type" value="Genomic_DNA"/>
</dbReference>
<feature type="chain" id="PRO_5036408137" evidence="1">
    <location>
        <begin position="22"/>
        <end position="99"/>
    </location>
</feature>
<dbReference type="EMBL" id="AP023096">
    <property type="protein sequence ID" value="BCE65282.1"/>
    <property type="molecule type" value="Genomic_DNA"/>
</dbReference>
<dbReference type="AlphaFoldDB" id="A0A810BBB4"/>
<evidence type="ECO:0000313" key="7">
    <source>
        <dbReference type="EMBL" id="BCE65282.1"/>
    </source>
</evidence>
<evidence type="ECO:0000313" key="2">
    <source>
        <dbReference type="EMBL" id="BCE21477.1"/>
    </source>
</evidence>
<dbReference type="EMBL" id="AP023097">
    <property type="protein sequence ID" value="BCE73906.1"/>
    <property type="molecule type" value="Genomic_DNA"/>
</dbReference>
<evidence type="ECO:0000313" key="8">
    <source>
        <dbReference type="EMBL" id="BCE73906.1"/>
    </source>
</evidence>